<accession>A0A563VQW9</accession>
<name>A0A563VQW9_9CYAN</name>
<evidence type="ECO:0000313" key="2">
    <source>
        <dbReference type="EMBL" id="VEP13801.1"/>
    </source>
</evidence>
<gene>
    <name evidence="2" type="ORF">H1P_220042</name>
</gene>
<feature type="compositionally biased region" description="Basic and acidic residues" evidence="1">
    <location>
        <begin position="18"/>
        <end position="31"/>
    </location>
</feature>
<feature type="region of interest" description="Disordered" evidence="1">
    <location>
        <begin position="1"/>
        <end position="31"/>
    </location>
</feature>
<sequence>MGEPVSKKSLQAALARKWQQEQDAVKPKNKAEGYRLSSKLITVTD</sequence>
<dbReference type="Proteomes" id="UP000320055">
    <property type="component" value="Unassembled WGS sequence"/>
</dbReference>
<dbReference type="AlphaFoldDB" id="A0A563VQW9"/>
<proteinExistence type="predicted"/>
<protein>
    <submittedName>
        <fullName evidence="2">MerR family transcriptional regulator</fullName>
    </submittedName>
</protein>
<reference evidence="2 3" key="1">
    <citation type="submission" date="2019-01" db="EMBL/GenBank/DDBJ databases">
        <authorList>
            <person name="Brito A."/>
        </authorList>
    </citation>
    <scope>NUCLEOTIDE SEQUENCE [LARGE SCALE GENOMIC DNA]</scope>
    <source>
        <strain evidence="2">1</strain>
    </source>
</reference>
<dbReference type="RefSeq" id="WP_186375837.1">
    <property type="nucleotide sequence ID" value="NZ_LR213783.1"/>
</dbReference>
<dbReference type="EMBL" id="CAACVJ010000135">
    <property type="protein sequence ID" value="VEP13801.1"/>
    <property type="molecule type" value="Genomic_DNA"/>
</dbReference>
<keyword evidence="3" id="KW-1185">Reference proteome</keyword>
<evidence type="ECO:0000313" key="3">
    <source>
        <dbReference type="Proteomes" id="UP000320055"/>
    </source>
</evidence>
<evidence type="ECO:0000256" key="1">
    <source>
        <dbReference type="SAM" id="MobiDB-lite"/>
    </source>
</evidence>
<organism evidence="2 3">
    <name type="scientific">Hyella patelloides LEGE 07179</name>
    <dbReference type="NCBI Taxonomy" id="945734"/>
    <lineage>
        <taxon>Bacteria</taxon>
        <taxon>Bacillati</taxon>
        <taxon>Cyanobacteriota</taxon>
        <taxon>Cyanophyceae</taxon>
        <taxon>Pleurocapsales</taxon>
        <taxon>Hyellaceae</taxon>
        <taxon>Hyella</taxon>
    </lineage>
</organism>